<dbReference type="RefSeq" id="WP_080172393.1">
    <property type="nucleotide sequence ID" value="NZ_MXZX01000021.1"/>
</dbReference>
<protein>
    <submittedName>
        <fullName evidence="2">Conjugal transfer protein TraP</fullName>
    </submittedName>
</protein>
<dbReference type="Pfam" id="PF07296">
    <property type="entry name" value="TraP"/>
    <property type="match status" value="1"/>
</dbReference>
<dbReference type="AlphaFoldDB" id="A0A749BZJ6"/>
<dbReference type="EMBL" id="DAAVNH010000012">
    <property type="protein sequence ID" value="HAF5506628.1"/>
    <property type="molecule type" value="Genomic_DNA"/>
</dbReference>
<feature type="transmembrane region" description="Helical" evidence="1">
    <location>
        <begin position="21"/>
        <end position="49"/>
    </location>
</feature>
<evidence type="ECO:0000256" key="1">
    <source>
        <dbReference type="SAM" id="Phobius"/>
    </source>
</evidence>
<reference evidence="2" key="2">
    <citation type="submission" date="2020-02" db="EMBL/GenBank/DDBJ databases">
        <authorList>
            <consortium name="NCBI Pathogen Detection Project"/>
        </authorList>
    </citation>
    <scope>NUCLEOTIDE SEQUENCE</scope>
    <source>
        <strain evidence="2">MA.GW_S01999-08</strain>
    </source>
</reference>
<feature type="transmembrane region" description="Helical" evidence="1">
    <location>
        <begin position="128"/>
        <end position="150"/>
    </location>
</feature>
<dbReference type="NCBIfam" id="NF010299">
    <property type="entry name" value="PRK13739.1"/>
    <property type="match status" value="1"/>
</dbReference>
<sequence length="178" mass="20135">MGINLLNRLKGGTVLYRLADLLRWLIWVVRYAVIWPLATMALMVLFLFWKDNTTAGQIMAQQIDYVREIAPAGQFPIGDCPEIHEMIDLHSFPRELSDPLDKRCTVIFTDAAGYIEETDRSLGQLGKALWSTLALLYVSLAVMTGNRPYVPREFKYGTRMATGQVIYSENKTSGKEGD</sequence>
<gene>
    <name evidence="2" type="primary">traP</name>
    <name evidence="2" type="ORF">G8C29_004266</name>
</gene>
<comment type="caution">
    <text evidence="2">The sequence shown here is derived from an EMBL/GenBank/DDBJ whole genome shotgun (WGS) entry which is preliminary data.</text>
</comment>
<name>A0A749BZJ6_SALER</name>
<keyword evidence="1" id="KW-1133">Transmembrane helix</keyword>
<reference evidence="2" key="1">
    <citation type="journal article" date="2018" name="Genome Biol.">
        <title>SKESA: strategic k-mer extension for scrupulous assemblies.</title>
        <authorList>
            <person name="Souvorov A."/>
            <person name="Agarwala R."/>
            <person name="Lipman D.J."/>
        </authorList>
    </citation>
    <scope>NUCLEOTIDE SEQUENCE</scope>
    <source>
        <strain evidence="2">MA.GW_S01999-08</strain>
    </source>
</reference>
<organism evidence="2">
    <name type="scientific">Salmonella enterica</name>
    <name type="common">Salmonella choleraesuis</name>
    <dbReference type="NCBI Taxonomy" id="28901"/>
    <lineage>
        <taxon>Bacteria</taxon>
        <taxon>Pseudomonadati</taxon>
        <taxon>Pseudomonadota</taxon>
        <taxon>Gammaproteobacteria</taxon>
        <taxon>Enterobacterales</taxon>
        <taxon>Enterobacteriaceae</taxon>
        <taxon>Salmonella</taxon>
    </lineage>
</organism>
<dbReference type="InterPro" id="IPR009913">
    <property type="entry name" value="TraP"/>
</dbReference>
<accession>A0A749BZJ6</accession>
<evidence type="ECO:0000313" key="2">
    <source>
        <dbReference type="EMBL" id="HAF5506628.1"/>
    </source>
</evidence>
<keyword evidence="1" id="KW-0472">Membrane</keyword>
<proteinExistence type="predicted"/>
<keyword evidence="1" id="KW-0812">Transmembrane</keyword>